<dbReference type="AlphaFoldDB" id="A0A813I5B7"/>
<dbReference type="InterPro" id="IPR035897">
    <property type="entry name" value="Toll_tir_struct_dom_sf"/>
</dbReference>
<sequence>VGSSDLQTWGRAISDGSPRCLTSGPLAADLRLAVSLHVVLHRFGRELQPNAPKSSSRATQAERIGTFISHDWGSRGSFKFMSLLLIFNSRAAAVMAVSTSAVLSLMQAYEVIPCKSSAMPIGGKVYTARDSSLAFVSGLIVYLIILCFWQQLLRLCGLSASVFLDKLCIDQDNEEQKERAILGLASFLDISDRLVVLWSPSYFKRLWCTYELASWLRLSRMKDTAVMPIHLAPVLFAITFSLWGVISCYLAGIFFLALGSDARRVELVSAVVAVLCGAAGIILPTHISRHLANSLRLLPQQLESFSIREANCFCCSHDRVHPETKKHLPCDRRLIFEMLQQWQQDFTGSRESVTSLEAFDMRIRQNLKPWVLRNIGGAQAPFRLLLATSCVPLVCSSIGYIPAMVQLGGIPAFRLGLEATLQSFVLGPCVAKVIMEVSAAGVDCKDHAGCDLLLTLLKSTDERLIKDMFASAS</sequence>
<gene>
    <name evidence="3" type="ORF">PGLA2088_LOCUS3504</name>
</gene>
<feature type="non-terminal residue" evidence="3">
    <location>
        <position position="473"/>
    </location>
</feature>
<feature type="transmembrane region" description="Helical" evidence="1">
    <location>
        <begin position="132"/>
        <end position="149"/>
    </location>
</feature>
<dbReference type="GO" id="GO:0007165">
    <property type="term" value="P:signal transduction"/>
    <property type="evidence" value="ECO:0007669"/>
    <property type="project" value="InterPro"/>
</dbReference>
<dbReference type="Gene3D" id="3.40.50.10140">
    <property type="entry name" value="Toll/interleukin-1 receptor homology (TIR) domain"/>
    <property type="match status" value="1"/>
</dbReference>
<keyword evidence="1" id="KW-1133">Transmembrane helix</keyword>
<feature type="transmembrane region" description="Helical" evidence="1">
    <location>
        <begin position="267"/>
        <end position="287"/>
    </location>
</feature>
<organism evidence="3 4">
    <name type="scientific">Polarella glacialis</name>
    <name type="common">Dinoflagellate</name>
    <dbReference type="NCBI Taxonomy" id="89957"/>
    <lineage>
        <taxon>Eukaryota</taxon>
        <taxon>Sar</taxon>
        <taxon>Alveolata</taxon>
        <taxon>Dinophyceae</taxon>
        <taxon>Suessiales</taxon>
        <taxon>Suessiaceae</taxon>
        <taxon>Polarella</taxon>
    </lineage>
</organism>
<feature type="non-terminal residue" evidence="3">
    <location>
        <position position="1"/>
    </location>
</feature>
<feature type="transmembrane region" description="Helical" evidence="1">
    <location>
        <begin position="229"/>
        <end position="255"/>
    </location>
</feature>
<keyword evidence="1" id="KW-0472">Membrane</keyword>
<dbReference type="SUPFAM" id="SSF52200">
    <property type="entry name" value="Toll/Interleukin receptor TIR domain"/>
    <property type="match status" value="1"/>
</dbReference>
<name>A0A813I5B7_POLGL</name>
<reference evidence="3" key="1">
    <citation type="submission" date="2021-02" db="EMBL/GenBank/DDBJ databases">
        <authorList>
            <person name="Dougan E. K."/>
            <person name="Rhodes N."/>
            <person name="Thang M."/>
            <person name="Chan C."/>
        </authorList>
    </citation>
    <scope>NUCLEOTIDE SEQUENCE</scope>
</reference>
<dbReference type="InterPro" id="IPR000157">
    <property type="entry name" value="TIR_dom"/>
</dbReference>
<proteinExistence type="predicted"/>
<dbReference type="Pfam" id="PF01582">
    <property type="entry name" value="TIR"/>
    <property type="match status" value="1"/>
</dbReference>
<evidence type="ECO:0000313" key="3">
    <source>
        <dbReference type="EMBL" id="CAE8644958.1"/>
    </source>
</evidence>
<feature type="transmembrane region" description="Helical" evidence="1">
    <location>
        <begin position="91"/>
        <end position="112"/>
    </location>
</feature>
<dbReference type="EMBL" id="CAJNNW010003041">
    <property type="protein sequence ID" value="CAE8644958.1"/>
    <property type="molecule type" value="Genomic_DNA"/>
</dbReference>
<feature type="domain" description="TIR" evidence="2">
    <location>
        <begin position="166"/>
        <end position="233"/>
    </location>
</feature>
<evidence type="ECO:0000313" key="4">
    <source>
        <dbReference type="Proteomes" id="UP000626109"/>
    </source>
</evidence>
<dbReference type="Proteomes" id="UP000626109">
    <property type="component" value="Unassembled WGS sequence"/>
</dbReference>
<evidence type="ECO:0000256" key="1">
    <source>
        <dbReference type="SAM" id="Phobius"/>
    </source>
</evidence>
<evidence type="ECO:0000259" key="2">
    <source>
        <dbReference type="Pfam" id="PF01582"/>
    </source>
</evidence>
<protein>
    <recommendedName>
        <fullName evidence="2">TIR domain-containing protein</fullName>
    </recommendedName>
</protein>
<accession>A0A813I5B7</accession>
<comment type="caution">
    <text evidence="3">The sequence shown here is derived from an EMBL/GenBank/DDBJ whole genome shotgun (WGS) entry which is preliminary data.</text>
</comment>
<keyword evidence="1" id="KW-0812">Transmembrane</keyword>